<protein>
    <submittedName>
        <fullName evidence="4">Pericentriolar material 1 protein C-terminal domain-containing protein</fullName>
    </submittedName>
</protein>
<dbReference type="WBParaSite" id="SBAD_0000739001-mRNA-1">
    <property type="protein sequence ID" value="SBAD_0000739001-mRNA-1"/>
    <property type="gene ID" value="SBAD_0000739001"/>
</dbReference>
<feature type="compositionally biased region" description="Polar residues" evidence="1">
    <location>
        <begin position="84"/>
        <end position="102"/>
    </location>
</feature>
<feature type="region of interest" description="Disordered" evidence="1">
    <location>
        <begin position="1"/>
        <end position="110"/>
    </location>
</feature>
<evidence type="ECO:0000313" key="4">
    <source>
        <dbReference type="WBParaSite" id="SBAD_0000739001-mRNA-1"/>
    </source>
</evidence>
<dbReference type="Proteomes" id="UP000270296">
    <property type="component" value="Unassembled WGS sequence"/>
</dbReference>
<feature type="compositionally biased region" description="Basic and acidic residues" evidence="1">
    <location>
        <begin position="19"/>
        <end position="56"/>
    </location>
</feature>
<sequence length="690" mass="77517">MSRQQESRQRPEPAQTNGEKSEEKFAQVVEDDLRTERKQIERPSGESATEKAKPELVVENDSNSKMPSPDRLYLKETNTERKQSNQAPHQKSTPVTPISAKSFTKDSFDMSRSFPLTKDRSGNSLDEMNPCLDQFRHMNLVDSSSTPSLNRSTETSSQNFAPLFAHRRVYRSNSRSSTVNDDRPSQIQNHVNSIRSAYREMAPLPVQKGYGDSGASSYYSNAPDIAQPLQQTQMMLLMSCQQQLQMQQMELATLRQLCQRLSEPRAAAPFLPLPSPSPASQPDSRHVRASSCGPDGYAMTAAGEPASGHDTGSFCPNPSCPHYVPPTYAASDLCRHGCRHLSDYNVSPSYVDVDQTRSVARPFQERERTSGRRIYGRRCPPERGRSLDRPGSFCHRNINDAPVPNYYYNEPLRSGLRRSVSSHGNFSSNGMAFQHQHQADVAPADDRTSVKCVSATLLTESEAYKERMYHEVANLIAQYEHRPELLLRLFRELQSIPPNSQTATLRNIVANAAASEASDHPSLTHDEPLTITADRPGYRNDLQSQYEYVVAAAEARSKDSFGGGRRGSADETDRGREQAALVQEWATPESAVANHQEASHFKRNSDTQSERKIGIAKIEHEMHYIDEDLANILDGHETFVLDQEFLFLIRETLVQNLVKRSAIQSVSKSFFRHQISSILDDSFSKFVGRR</sequence>
<feature type="region of interest" description="Disordered" evidence="1">
    <location>
        <begin position="268"/>
        <end position="290"/>
    </location>
</feature>
<reference evidence="4" key="1">
    <citation type="submission" date="2016-06" db="UniProtKB">
        <authorList>
            <consortium name="WormBaseParasite"/>
        </authorList>
    </citation>
    <scope>IDENTIFICATION</scope>
</reference>
<accession>A0A183IU27</accession>
<feature type="compositionally biased region" description="Basic and acidic residues" evidence="1">
    <location>
        <begin position="567"/>
        <end position="577"/>
    </location>
</feature>
<gene>
    <name evidence="2" type="ORF">SBAD_LOCUS7124</name>
</gene>
<evidence type="ECO:0000256" key="1">
    <source>
        <dbReference type="SAM" id="MobiDB-lite"/>
    </source>
</evidence>
<proteinExistence type="predicted"/>
<organism evidence="4">
    <name type="scientific">Soboliphyme baturini</name>
    <dbReference type="NCBI Taxonomy" id="241478"/>
    <lineage>
        <taxon>Eukaryota</taxon>
        <taxon>Metazoa</taxon>
        <taxon>Ecdysozoa</taxon>
        <taxon>Nematoda</taxon>
        <taxon>Enoplea</taxon>
        <taxon>Dorylaimia</taxon>
        <taxon>Dioctophymatida</taxon>
        <taxon>Dioctophymatoidea</taxon>
        <taxon>Soboliphymatidae</taxon>
        <taxon>Soboliphyme</taxon>
    </lineage>
</organism>
<dbReference type="AlphaFoldDB" id="A0A183IU27"/>
<feature type="region of interest" description="Disordered" evidence="1">
    <location>
        <begin position="559"/>
        <end position="578"/>
    </location>
</feature>
<keyword evidence="3" id="KW-1185">Reference proteome</keyword>
<dbReference type="EMBL" id="UZAM01010341">
    <property type="protein sequence ID" value="VDP11973.1"/>
    <property type="molecule type" value="Genomic_DNA"/>
</dbReference>
<feature type="compositionally biased region" description="Basic and acidic residues" evidence="1">
    <location>
        <begin position="1"/>
        <end position="11"/>
    </location>
</feature>
<reference evidence="2 3" key="2">
    <citation type="submission" date="2018-11" db="EMBL/GenBank/DDBJ databases">
        <authorList>
            <consortium name="Pathogen Informatics"/>
        </authorList>
    </citation>
    <scope>NUCLEOTIDE SEQUENCE [LARGE SCALE GENOMIC DNA]</scope>
</reference>
<feature type="compositionally biased region" description="Basic and acidic residues" evidence="1">
    <location>
        <begin position="72"/>
        <end position="83"/>
    </location>
</feature>
<evidence type="ECO:0000313" key="3">
    <source>
        <dbReference type="Proteomes" id="UP000270296"/>
    </source>
</evidence>
<name>A0A183IU27_9BILA</name>
<evidence type="ECO:0000313" key="2">
    <source>
        <dbReference type="EMBL" id="VDP11973.1"/>
    </source>
</evidence>